<dbReference type="PANTHER" id="PTHR37170">
    <property type="entry name" value="GLUTAREDOXIN-RELATED"/>
    <property type="match status" value="1"/>
</dbReference>
<dbReference type="Proteomes" id="UP001163687">
    <property type="component" value="Chromosome"/>
</dbReference>
<dbReference type="SUPFAM" id="SSF52833">
    <property type="entry name" value="Thioredoxin-like"/>
    <property type="match status" value="1"/>
</dbReference>
<keyword evidence="3" id="KW-1185">Reference proteome</keyword>
<name>A0AA35CKD6_9FIRM</name>
<proteinExistence type="predicted"/>
<reference evidence="2" key="1">
    <citation type="submission" date="2022-03" db="EMBL/GenBank/DDBJ databases">
        <title>Complete genome sequence of Caldinitratiruptor microaerophilus.</title>
        <authorList>
            <person name="Mukaiyama R."/>
            <person name="Nishiyama T."/>
            <person name="Ueda K."/>
        </authorList>
    </citation>
    <scope>NUCLEOTIDE SEQUENCE</scope>
    <source>
        <strain evidence="2">JCM 16183</strain>
    </source>
</reference>
<dbReference type="Pfam" id="PF13192">
    <property type="entry name" value="Thioredoxin_3"/>
    <property type="match status" value="1"/>
</dbReference>
<dbReference type="InterPro" id="IPR036249">
    <property type="entry name" value="Thioredoxin-like_sf"/>
</dbReference>
<evidence type="ECO:0000259" key="1">
    <source>
        <dbReference type="Pfam" id="PF13192"/>
    </source>
</evidence>
<sequence>MAYLTRAQIERAARQLADMVVDVHLRVGVRGPDPGAAWDLAADLARLSPLIHVSWLETNGPDGADGTLALALADAAGADRGVWFRTVPQGLEVDVLVQDVVDLSRGRRPVSPLAAGELARLRRPLLLEVLVAPDCPRCAHAAALAHRLAMAAGGLKAAVVDAGAMPSYLDRFRVGTVPYFVVGGRTGFAGPLPELVLVQRLVQAAAAGAE</sequence>
<organism evidence="2 3">
    <name type="scientific">Caldinitratiruptor microaerophilus</name>
    <dbReference type="NCBI Taxonomy" id="671077"/>
    <lineage>
        <taxon>Bacteria</taxon>
        <taxon>Bacillati</taxon>
        <taxon>Bacillota</taxon>
        <taxon>Clostridia</taxon>
        <taxon>Eubacteriales</taxon>
        <taxon>Symbiobacteriaceae</taxon>
        <taxon>Caldinitratiruptor</taxon>
    </lineage>
</organism>
<accession>A0AA35CKD6</accession>
<evidence type="ECO:0000313" key="3">
    <source>
        <dbReference type="Proteomes" id="UP001163687"/>
    </source>
</evidence>
<dbReference type="InterPro" id="IPR012336">
    <property type="entry name" value="Thioredoxin-like_fold"/>
</dbReference>
<evidence type="ECO:0000313" key="2">
    <source>
        <dbReference type="EMBL" id="BDG60028.1"/>
    </source>
</evidence>
<gene>
    <name evidence="2" type="ORF">caldi_11180</name>
</gene>
<dbReference type="PANTHER" id="PTHR37170:SF1">
    <property type="entry name" value="GLUTAREDOXIN-LIKE PROTEIN"/>
    <property type="match status" value="1"/>
</dbReference>
<dbReference type="EMBL" id="AP025628">
    <property type="protein sequence ID" value="BDG60028.1"/>
    <property type="molecule type" value="Genomic_DNA"/>
</dbReference>
<feature type="domain" description="Thioredoxin-like fold" evidence="1">
    <location>
        <begin position="128"/>
        <end position="202"/>
    </location>
</feature>
<dbReference type="KEGG" id="cmic:caldi_11180"/>
<dbReference type="RefSeq" id="WP_264844097.1">
    <property type="nucleotide sequence ID" value="NZ_AP025628.1"/>
</dbReference>
<dbReference type="Gene3D" id="3.40.30.80">
    <property type="match status" value="1"/>
</dbReference>
<protein>
    <recommendedName>
        <fullName evidence="1">Thioredoxin-like fold domain-containing protein</fullName>
    </recommendedName>
</protein>
<dbReference type="AlphaFoldDB" id="A0AA35CKD6"/>